<proteinExistence type="inferred from homology"/>
<dbReference type="PROSITE" id="PS50928">
    <property type="entry name" value="ABC_TM1"/>
    <property type="match status" value="1"/>
</dbReference>
<dbReference type="Gene3D" id="1.10.3720.10">
    <property type="entry name" value="MetI-like"/>
    <property type="match status" value="1"/>
</dbReference>
<dbReference type="InterPro" id="IPR035906">
    <property type="entry name" value="MetI-like_sf"/>
</dbReference>
<feature type="domain" description="ABC transmembrane type-1" evidence="9">
    <location>
        <begin position="108"/>
        <end position="297"/>
    </location>
</feature>
<evidence type="ECO:0000256" key="4">
    <source>
        <dbReference type="ARBA" id="ARBA00022692"/>
    </source>
</evidence>
<keyword evidence="3" id="KW-1003">Cell membrane</keyword>
<dbReference type="CDD" id="cd06261">
    <property type="entry name" value="TM_PBP2"/>
    <property type="match status" value="1"/>
</dbReference>
<evidence type="ECO:0000256" key="3">
    <source>
        <dbReference type="ARBA" id="ARBA00022475"/>
    </source>
</evidence>
<evidence type="ECO:0000256" key="1">
    <source>
        <dbReference type="ARBA" id="ARBA00004651"/>
    </source>
</evidence>
<feature type="transmembrane region" description="Helical" evidence="7">
    <location>
        <begin position="275"/>
        <end position="300"/>
    </location>
</feature>
<evidence type="ECO:0000256" key="8">
    <source>
        <dbReference type="SAM" id="MobiDB-lite"/>
    </source>
</evidence>
<reference evidence="11" key="1">
    <citation type="journal article" date="2019" name="Int. J. Syst. Evol. Microbiol.">
        <title>The Global Catalogue of Microorganisms (GCM) 10K type strain sequencing project: providing services to taxonomists for standard genome sequencing and annotation.</title>
        <authorList>
            <consortium name="The Broad Institute Genomics Platform"/>
            <consortium name="The Broad Institute Genome Sequencing Center for Infectious Disease"/>
            <person name="Wu L."/>
            <person name="Ma J."/>
        </authorList>
    </citation>
    <scope>NUCLEOTIDE SEQUENCE [LARGE SCALE GENOMIC DNA]</scope>
    <source>
        <strain evidence="11">CGMCC 1.10363</strain>
    </source>
</reference>
<feature type="transmembrane region" description="Helical" evidence="7">
    <location>
        <begin position="112"/>
        <end position="135"/>
    </location>
</feature>
<dbReference type="EMBL" id="JBHSCN010000006">
    <property type="protein sequence ID" value="MFC4244925.1"/>
    <property type="molecule type" value="Genomic_DNA"/>
</dbReference>
<accession>A0ABV8QBL1</accession>
<dbReference type="InterPro" id="IPR050366">
    <property type="entry name" value="BP-dependent_transpt_permease"/>
</dbReference>
<sequence>MTETVGTREASVGNAGAVESRVSTDAGSGARPSAARSGRRVRVPGIGAIISILFLLFLVVAAFFPEALTHYKPLEIDPTQALLPPSFQHLFGTDQSGRDVFTRVVYGTSASLSIGIIATALGLVIATALGVAAGLGGRLADGAIGRFLEILFAFPSLLLALLFVTMFGANVTTLVIAVGLGSAPGYARMIRGQVIAIKNAAYVEASYVLGHSRIRVLWRTILPNAMRPLIVLGTLGVGQSIVWASSLSFLGLGAAPPAPEWGAMLAAGRDFIGTAWWTELFPGAIIVGITLATTTLGRLIQRRFEGRTN</sequence>
<evidence type="ECO:0000256" key="5">
    <source>
        <dbReference type="ARBA" id="ARBA00022989"/>
    </source>
</evidence>
<organism evidence="10 11">
    <name type="scientific">Gryllotalpicola reticulitermitis</name>
    <dbReference type="NCBI Taxonomy" id="1184153"/>
    <lineage>
        <taxon>Bacteria</taxon>
        <taxon>Bacillati</taxon>
        <taxon>Actinomycetota</taxon>
        <taxon>Actinomycetes</taxon>
        <taxon>Micrococcales</taxon>
        <taxon>Microbacteriaceae</taxon>
        <taxon>Gryllotalpicola</taxon>
    </lineage>
</organism>
<dbReference type="RefSeq" id="WP_390231272.1">
    <property type="nucleotide sequence ID" value="NZ_JBHSCN010000006.1"/>
</dbReference>
<keyword evidence="6 7" id="KW-0472">Membrane</keyword>
<feature type="region of interest" description="Disordered" evidence="8">
    <location>
        <begin position="1"/>
        <end position="34"/>
    </location>
</feature>
<protein>
    <submittedName>
        <fullName evidence="10">ABC transporter permease</fullName>
    </submittedName>
</protein>
<keyword evidence="5 7" id="KW-1133">Transmembrane helix</keyword>
<evidence type="ECO:0000313" key="11">
    <source>
        <dbReference type="Proteomes" id="UP001595900"/>
    </source>
</evidence>
<dbReference type="Pfam" id="PF00528">
    <property type="entry name" value="BPD_transp_1"/>
    <property type="match status" value="1"/>
</dbReference>
<dbReference type="PANTHER" id="PTHR43386:SF25">
    <property type="entry name" value="PEPTIDE ABC TRANSPORTER PERMEASE PROTEIN"/>
    <property type="match status" value="1"/>
</dbReference>
<evidence type="ECO:0000256" key="7">
    <source>
        <dbReference type="RuleBase" id="RU363032"/>
    </source>
</evidence>
<feature type="transmembrane region" description="Helical" evidence="7">
    <location>
        <begin position="41"/>
        <end position="64"/>
    </location>
</feature>
<keyword evidence="4 7" id="KW-0812">Transmembrane</keyword>
<evidence type="ECO:0000259" key="9">
    <source>
        <dbReference type="PROSITE" id="PS50928"/>
    </source>
</evidence>
<dbReference type="PANTHER" id="PTHR43386">
    <property type="entry name" value="OLIGOPEPTIDE TRANSPORT SYSTEM PERMEASE PROTEIN APPC"/>
    <property type="match status" value="1"/>
</dbReference>
<comment type="caution">
    <text evidence="10">The sequence shown here is derived from an EMBL/GenBank/DDBJ whole genome shotgun (WGS) entry which is preliminary data.</text>
</comment>
<evidence type="ECO:0000313" key="10">
    <source>
        <dbReference type="EMBL" id="MFC4244925.1"/>
    </source>
</evidence>
<feature type="transmembrane region" description="Helical" evidence="7">
    <location>
        <begin position="147"/>
        <end position="169"/>
    </location>
</feature>
<feature type="transmembrane region" description="Helical" evidence="7">
    <location>
        <begin position="229"/>
        <end position="255"/>
    </location>
</feature>
<keyword evidence="2 7" id="KW-0813">Transport</keyword>
<dbReference type="InterPro" id="IPR000515">
    <property type="entry name" value="MetI-like"/>
</dbReference>
<dbReference type="SUPFAM" id="SSF161098">
    <property type="entry name" value="MetI-like"/>
    <property type="match status" value="1"/>
</dbReference>
<gene>
    <name evidence="10" type="ORF">ACFOYW_16240</name>
</gene>
<name>A0ABV8QBL1_9MICO</name>
<comment type="subcellular location">
    <subcellularLocation>
        <location evidence="1 7">Cell membrane</location>
        <topology evidence="1 7">Multi-pass membrane protein</topology>
    </subcellularLocation>
</comment>
<evidence type="ECO:0000256" key="2">
    <source>
        <dbReference type="ARBA" id="ARBA00022448"/>
    </source>
</evidence>
<comment type="similarity">
    <text evidence="7">Belongs to the binding-protein-dependent transport system permease family.</text>
</comment>
<evidence type="ECO:0000256" key="6">
    <source>
        <dbReference type="ARBA" id="ARBA00023136"/>
    </source>
</evidence>
<dbReference type="Proteomes" id="UP001595900">
    <property type="component" value="Unassembled WGS sequence"/>
</dbReference>
<keyword evidence="11" id="KW-1185">Reference proteome</keyword>